<accession>A0A510HH98</accession>
<reference evidence="10" key="1">
    <citation type="journal article" date="2019" name="Microbiol. Resour. Announc.">
        <title>Complete Genome Sequence of Rubrobacter xylanophilus Strain AA3-22, Isolated from Arima Onsen in Japan.</title>
        <authorList>
            <person name="Tomariguchi N."/>
            <person name="Miyazaki K."/>
        </authorList>
    </citation>
    <scope>NUCLEOTIDE SEQUENCE [LARGE SCALE GENOMIC DNA]</scope>
    <source>
        <strain evidence="10">AA3-22</strain>
    </source>
</reference>
<dbReference type="PANTHER" id="PTHR33908:SF11">
    <property type="entry name" value="MEMBRANE PROTEIN"/>
    <property type="match status" value="1"/>
</dbReference>
<feature type="transmembrane region" description="Helical" evidence="8">
    <location>
        <begin position="29"/>
        <end position="53"/>
    </location>
</feature>
<feature type="transmembrane region" description="Helical" evidence="8">
    <location>
        <begin position="457"/>
        <end position="476"/>
    </location>
</feature>
<evidence type="ECO:0000256" key="7">
    <source>
        <dbReference type="ARBA" id="ARBA00023136"/>
    </source>
</evidence>
<evidence type="ECO:0000256" key="8">
    <source>
        <dbReference type="SAM" id="Phobius"/>
    </source>
</evidence>
<dbReference type="GO" id="GO:0016763">
    <property type="term" value="F:pentosyltransferase activity"/>
    <property type="evidence" value="ECO:0007669"/>
    <property type="project" value="TreeGrafter"/>
</dbReference>
<evidence type="ECO:0000256" key="5">
    <source>
        <dbReference type="ARBA" id="ARBA00022692"/>
    </source>
</evidence>
<comment type="subcellular location">
    <subcellularLocation>
        <location evidence="1">Cell membrane</location>
        <topology evidence="1">Multi-pass membrane protein</topology>
    </subcellularLocation>
</comment>
<evidence type="ECO:0000256" key="1">
    <source>
        <dbReference type="ARBA" id="ARBA00004651"/>
    </source>
</evidence>
<feature type="transmembrane region" description="Helical" evidence="8">
    <location>
        <begin position="265"/>
        <end position="295"/>
    </location>
</feature>
<evidence type="ECO:0000256" key="2">
    <source>
        <dbReference type="ARBA" id="ARBA00022475"/>
    </source>
</evidence>
<protein>
    <recommendedName>
        <fullName evidence="9">Glycosyltransferase RgtA/B/C/D-like domain-containing protein</fullName>
    </recommendedName>
</protein>
<dbReference type="InterPro" id="IPR050297">
    <property type="entry name" value="LipidA_mod_glycosyltrf_83"/>
</dbReference>
<feature type="transmembrane region" description="Helical" evidence="8">
    <location>
        <begin position="346"/>
        <end position="366"/>
    </location>
</feature>
<feature type="transmembrane region" description="Helical" evidence="8">
    <location>
        <begin position="213"/>
        <end position="230"/>
    </location>
</feature>
<feature type="transmembrane region" description="Helical" evidence="8">
    <location>
        <begin position="89"/>
        <end position="106"/>
    </location>
</feature>
<feature type="transmembrane region" description="Helical" evidence="8">
    <location>
        <begin position="175"/>
        <end position="207"/>
    </location>
</feature>
<dbReference type="GO" id="GO:0005886">
    <property type="term" value="C:plasma membrane"/>
    <property type="evidence" value="ECO:0007669"/>
    <property type="project" value="UniProtKB-SubCell"/>
</dbReference>
<dbReference type="InterPro" id="IPR038731">
    <property type="entry name" value="RgtA/B/C-like"/>
</dbReference>
<feature type="transmembrane region" description="Helical" evidence="8">
    <location>
        <begin position="386"/>
        <end position="406"/>
    </location>
</feature>
<proteinExistence type="predicted"/>
<evidence type="ECO:0000313" key="11">
    <source>
        <dbReference type="Proteomes" id="UP000318065"/>
    </source>
</evidence>
<feature type="domain" description="Glycosyltransferase RgtA/B/C/D-like" evidence="9">
    <location>
        <begin position="186"/>
        <end position="323"/>
    </location>
</feature>
<evidence type="ECO:0000256" key="6">
    <source>
        <dbReference type="ARBA" id="ARBA00022989"/>
    </source>
</evidence>
<keyword evidence="11" id="KW-1185">Reference proteome</keyword>
<evidence type="ECO:0000313" key="10">
    <source>
        <dbReference type="EMBL" id="BBL78635.1"/>
    </source>
</evidence>
<dbReference type="AlphaFoldDB" id="A0A510HH98"/>
<evidence type="ECO:0000259" key="9">
    <source>
        <dbReference type="Pfam" id="PF13231"/>
    </source>
</evidence>
<name>A0A510HH98_9ACTN</name>
<feature type="transmembrane region" description="Helical" evidence="8">
    <location>
        <begin position="519"/>
        <end position="536"/>
    </location>
</feature>
<feature type="transmembrane region" description="Helical" evidence="8">
    <location>
        <begin position="426"/>
        <end position="450"/>
    </location>
</feature>
<keyword evidence="6 8" id="KW-1133">Transmembrane helix</keyword>
<dbReference type="Pfam" id="PF13231">
    <property type="entry name" value="PMT_2"/>
    <property type="match status" value="1"/>
</dbReference>
<dbReference type="RefSeq" id="WP_143526755.1">
    <property type="nucleotide sequence ID" value="NZ_AP019791.1"/>
</dbReference>
<keyword evidence="5 8" id="KW-0812">Transmembrane</keyword>
<dbReference type="GO" id="GO:0009103">
    <property type="term" value="P:lipopolysaccharide biosynthetic process"/>
    <property type="evidence" value="ECO:0007669"/>
    <property type="project" value="UniProtKB-ARBA"/>
</dbReference>
<dbReference type="Proteomes" id="UP000318065">
    <property type="component" value="Chromosome"/>
</dbReference>
<feature type="transmembrane region" description="Helical" evidence="8">
    <location>
        <begin position="307"/>
        <end position="326"/>
    </location>
</feature>
<gene>
    <name evidence="10" type="ORF">RxyAA322_04890</name>
</gene>
<keyword evidence="2" id="KW-1003">Cell membrane</keyword>
<keyword evidence="4" id="KW-0808">Transferase</keyword>
<feature type="transmembrane region" description="Helical" evidence="8">
    <location>
        <begin position="488"/>
        <end position="507"/>
    </location>
</feature>
<sequence length="677" mass="72848">MLRALLLLSCLYLPGELLGRRLLRKGDGLAEALLLRACAALAVAIPVLVLLAVSGLFTRAFVGGALAAGALLAALLVRGTGRWQRPGRWDAAAFALVAGAFLLYALPAEYVINSRDPGVYTLFAARLARTGELLHHDPLVGAVSAFHEFVEGRKYPGFFILGEDLIVPQFFPGPFALLGFGGLLAGIWGILYVVPVVGALSVGVAYALGRELFGGWAGLLGAALLGASYTQIWWSRHPSSEVMAQFFVLGGLWLAVRFVRRPEPLTGLLAGLLLGGAMLVRVDGFLAAAALPVLFSWDVAARRPLRPWLFPAVPLALCGVAALLYLNTAGARYLYILYAEHGLREALRAAPLALAGTGLLVGGLLWVRHRWGRGLEGWAAARGGRVAVGVALAVAGVALWAYFVMPEPWESLPENLRGFDAYRSQVVVRMVWFVTPPVAVLALAGLLLAARRPERGLAVFTGAVLAFGVLYVAVPNVAPDLPWATRRFVPAVFPGICLFAGYAVSKAGGLAARRGGRRAGAAAGALLAALAFGWTAHVSAPILTFQELDGAVGELARVEREIPEGARVVYMEMPSGHDWTASTFEYLYGHPVLPYDRVRFILEADELEEARLLRDAVYVTTDGGPAPLVSGLRFVEVGRQRLAVPRLVPVEGHESRMRNRVEILRKDYRVFRIEEER</sequence>
<organism evidence="10 11">
    <name type="scientific">Rubrobacter xylanophilus</name>
    <dbReference type="NCBI Taxonomy" id="49319"/>
    <lineage>
        <taxon>Bacteria</taxon>
        <taxon>Bacillati</taxon>
        <taxon>Actinomycetota</taxon>
        <taxon>Rubrobacteria</taxon>
        <taxon>Rubrobacterales</taxon>
        <taxon>Rubrobacteraceae</taxon>
        <taxon>Rubrobacter</taxon>
    </lineage>
</organism>
<keyword evidence="3" id="KW-0328">Glycosyltransferase</keyword>
<feature type="transmembrane region" description="Helical" evidence="8">
    <location>
        <begin position="60"/>
        <end position="77"/>
    </location>
</feature>
<evidence type="ECO:0000256" key="3">
    <source>
        <dbReference type="ARBA" id="ARBA00022676"/>
    </source>
</evidence>
<dbReference type="EMBL" id="AP019791">
    <property type="protein sequence ID" value="BBL78635.1"/>
    <property type="molecule type" value="Genomic_DNA"/>
</dbReference>
<keyword evidence="7 8" id="KW-0472">Membrane</keyword>
<dbReference type="PANTHER" id="PTHR33908">
    <property type="entry name" value="MANNOSYLTRANSFERASE YKCB-RELATED"/>
    <property type="match status" value="1"/>
</dbReference>
<dbReference type="OrthoDB" id="5196235at2"/>
<evidence type="ECO:0000256" key="4">
    <source>
        <dbReference type="ARBA" id="ARBA00022679"/>
    </source>
</evidence>